<feature type="transmembrane region" description="Helical" evidence="6">
    <location>
        <begin position="275"/>
        <end position="295"/>
    </location>
</feature>
<dbReference type="GO" id="GO:0043190">
    <property type="term" value="C:ATP-binding cassette (ABC) transporter complex"/>
    <property type="evidence" value="ECO:0007669"/>
    <property type="project" value="TreeGrafter"/>
</dbReference>
<keyword evidence="3 6" id="KW-0812">Transmembrane</keyword>
<dbReference type="GO" id="GO:0015920">
    <property type="term" value="P:lipopolysaccharide transport"/>
    <property type="evidence" value="ECO:0007669"/>
    <property type="project" value="TreeGrafter"/>
</dbReference>
<keyword evidence="4 6" id="KW-1133">Transmembrane helix</keyword>
<evidence type="ECO:0000256" key="2">
    <source>
        <dbReference type="ARBA" id="ARBA00022475"/>
    </source>
</evidence>
<evidence type="ECO:0000256" key="1">
    <source>
        <dbReference type="ARBA" id="ARBA00004651"/>
    </source>
</evidence>
<keyword evidence="5 6" id="KW-0472">Membrane</keyword>
<dbReference type="InterPro" id="IPR005495">
    <property type="entry name" value="LptG/LptF_permease"/>
</dbReference>
<dbReference type="PANTHER" id="PTHR33529:SF2">
    <property type="entry name" value="LIPOPOLYSACCHARIDE EXPORT SYSTEM PERMEASE PROTEIN LPTG"/>
    <property type="match status" value="1"/>
</dbReference>
<dbReference type="Pfam" id="PF03739">
    <property type="entry name" value="LptF_LptG"/>
    <property type="match status" value="1"/>
</dbReference>
<feature type="transmembrane region" description="Helical" evidence="6">
    <location>
        <begin position="330"/>
        <end position="353"/>
    </location>
</feature>
<keyword evidence="2" id="KW-1003">Cell membrane</keyword>
<evidence type="ECO:0000256" key="4">
    <source>
        <dbReference type="ARBA" id="ARBA00022989"/>
    </source>
</evidence>
<reference evidence="7 8" key="1">
    <citation type="submission" date="2020-05" db="EMBL/GenBank/DDBJ databases">
        <title>Complete closed genome sequence of Defluviicoccus vanus.</title>
        <authorList>
            <person name="Bessarab I."/>
            <person name="Arumugam K."/>
            <person name="Maszenan A.M."/>
            <person name="Seviour R.J."/>
            <person name="Williams R.B."/>
        </authorList>
    </citation>
    <scope>NUCLEOTIDE SEQUENCE [LARGE SCALE GENOMIC DNA]</scope>
    <source>
        <strain evidence="7 8">Ben 114</strain>
    </source>
</reference>
<dbReference type="PANTHER" id="PTHR33529">
    <property type="entry name" value="SLR0882 PROTEIN-RELATED"/>
    <property type="match status" value="1"/>
</dbReference>
<dbReference type="RefSeq" id="WP_190262477.1">
    <property type="nucleotide sequence ID" value="NZ_CP053923.1"/>
</dbReference>
<feature type="transmembrane region" description="Helical" evidence="6">
    <location>
        <begin position="69"/>
        <end position="85"/>
    </location>
</feature>
<comment type="subcellular location">
    <subcellularLocation>
        <location evidence="1">Cell membrane</location>
        <topology evidence="1">Multi-pass membrane protein</topology>
    </subcellularLocation>
</comment>
<evidence type="ECO:0000256" key="5">
    <source>
        <dbReference type="ARBA" id="ARBA00023136"/>
    </source>
</evidence>
<keyword evidence="8" id="KW-1185">Reference proteome</keyword>
<evidence type="ECO:0000256" key="3">
    <source>
        <dbReference type="ARBA" id="ARBA00022692"/>
    </source>
</evidence>
<sequence>MMTILARYMSRKLFAHTLLVLASLVALSLTFELMERTDNVLALSDGNAFAVVAYAVLRTPEFIAKQLPMSVLVGALITFGMLRRYDELIAMWGSGVSALDMMKALLPIALVLGAIQFGLDDFAVPQSEAFLRDRGLGEVGRKDLVAKELSATWLRSGQDVVRIPKAAAQHGELQDIIVFRRDASGSLIERLDATNATPVPEGWMLQDVTSRTVTPSKLTTHKTLLWQGHIDIDQLPLLAGSQQELSLREMAFLIDNDGFGQRPADLYRTWRQHRFASTMVPMLVICLVITLAQRFHRTGDFGYLMLTGMGYGFAFFVVDGASLAMGEAALLPPWFAAWCAEFVLSCLIAAFILKAEG</sequence>
<evidence type="ECO:0000313" key="8">
    <source>
        <dbReference type="Proteomes" id="UP000516369"/>
    </source>
</evidence>
<evidence type="ECO:0000256" key="6">
    <source>
        <dbReference type="SAM" id="Phobius"/>
    </source>
</evidence>
<dbReference type="KEGG" id="dvn:HQ394_05830"/>
<accession>A0A7H1MZT0</accession>
<evidence type="ECO:0000313" key="7">
    <source>
        <dbReference type="EMBL" id="QNT68966.1"/>
    </source>
</evidence>
<dbReference type="EMBL" id="CP053923">
    <property type="protein sequence ID" value="QNT68966.1"/>
    <property type="molecule type" value="Genomic_DNA"/>
</dbReference>
<dbReference type="AlphaFoldDB" id="A0A7H1MZT0"/>
<organism evidence="7 8">
    <name type="scientific">Defluviicoccus vanus</name>
    <dbReference type="NCBI Taxonomy" id="111831"/>
    <lineage>
        <taxon>Bacteria</taxon>
        <taxon>Pseudomonadati</taxon>
        <taxon>Pseudomonadota</taxon>
        <taxon>Alphaproteobacteria</taxon>
        <taxon>Rhodospirillales</taxon>
        <taxon>Rhodospirillaceae</taxon>
        <taxon>Defluviicoccus</taxon>
    </lineage>
</organism>
<dbReference type="Proteomes" id="UP000516369">
    <property type="component" value="Chromosome"/>
</dbReference>
<gene>
    <name evidence="7" type="ORF">HQ394_05830</name>
</gene>
<protein>
    <submittedName>
        <fullName evidence="7">LptF/LptG family permease</fullName>
    </submittedName>
</protein>
<name>A0A7H1MZT0_9PROT</name>
<proteinExistence type="predicted"/>
<feature type="transmembrane region" description="Helical" evidence="6">
    <location>
        <begin position="301"/>
        <end position="318"/>
    </location>
</feature>